<proteinExistence type="predicted"/>
<dbReference type="GO" id="GO:0004838">
    <property type="term" value="F:L-tyrosine-2-oxoglutarate transaminase activity"/>
    <property type="evidence" value="ECO:0007669"/>
    <property type="project" value="TreeGrafter"/>
</dbReference>
<dbReference type="AlphaFoldDB" id="A0A811NNZ8"/>
<dbReference type="SUPFAM" id="SSF53383">
    <property type="entry name" value="PLP-dependent transferases"/>
    <property type="match status" value="1"/>
</dbReference>
<dbReference type="GO" id="GO:0006572">
    <property type="term" value="P:L-tyrosine catabolic process"/>
    <property type="evidence" value="ECO:0007669"/>
    <property type="project" value="TreeGrafter"/>
</dbReference>
<dbReference type="PANTHER" id="PTHR45744:SF13">
    <property type="entry name" value="OS02G0302200 PROTEIN"/>
    <property type="match status" value="1"/>
</dbReference>
<comment type="caution">
    <text evidence="2">The sequence shown here is derived from an EMBL/GenBank/DDBJ whole genome shotgun (WGS) entry which is preliminary data.</text>
</comment>
<dbReference type="InterPro" id="IPR015422">
    <property type="entry name" value="PyrdxlP-dep_Trfase_small"/>
</dbReference>
<dbReference type="Gene3D" id="3.90.1150.10">
    <property type="entry name" value="Aspartate Aminotransferase, domain 1"/>
    <property type="match status" value="1"/>
</dbReference>
<dbReference type="GO" id="GO:0030170">
    <property type="term" value="F:pyridoxal phosphate binding"/>
    <property type="evidence" value="ECO:0007669"/>
    <property type="project" value="InterPro"/>
</dbReference>
<dbReference type="Pfam" id="PF00155">
    <property type="entry name" value="Aminotran_1_2"/>
    <property type="match status" value="1"/>
</dbReference>
<dbReference type="Proteomes" id="UP000604825">
    <property type="component" value="Unassembled WGS sequence"/>
</dbReference>
<accession>A0A811NNZ8</accession>
<evidence type="ECO:0000259" key="1">
    <source>
        <dbReference type="Pfam" id="PF00155"/>
    </source>
</evidence>
<protein>
    <recommendedName>
        <fullName evidence="1">Aminotransferase class I/classII large domain-containing protein</fullName>
    </recommendedName>
</protein>
<keyword evidence="3" id="KW-1185">Reference proteome</keyword>
<feature type="domain" description="Aminotransferase class I/classII large" evidence="1">
    <location>
        <begin position="2"/>
        <end position="158"/>
    </location>
</feature>
<organism evidence="2 3">
    <name type="scientific">Miscanthus lutarioriparius</name>
    <dbReference type="NCBI Taxonomy" id="422564"/>
    <lineage>
        <taxon>Eukaryota</taxon>
        <taxon>Viridiplantae</taxon>
        <taxon>Streptophyta</taxon>
        <taxon>Embryophyta</taxon>
        <taxon>Tracheophyta</taxon>
        <taxon>Spermatophyta</taxon>
        <taxon>Magnoliopsida</taxon>
        <taxon>Liliopsida</taxon>
        <taxon>Poales</taxon>
        <taxon>Poaceae</taxon>
        <taxon>PACMAD clade</taxon>
        <taxon>Panicoideae</taxon>
        <taxon>Andropogonodae</taxon>
        <taxon>Andropogoneae</taxon>
        <taxon>Saccharinae</taxon>
        <taxon>Miscanthus</taxon>
    </lineage>
</organism>
<evidence type="ECO:0000313" key="3">
    <source>
        <dbReference type="Proteomes" id="UP000604825"/>
    </source>
</evidence>
<dbReference type="InterPro" id="IPR015421">
    <property type="entry name" value="PyrdxlP-dep_Trfase_major"/>
</dbReference>
<gene>
    <name evidence="2" type="ORF">NCGR_LOCUS21217</name>
</gene>
<dbReference type="InterPro" id="IPR015424">
    <property type="entry name" value="PyrdxlP-dep_Trfase"/>
</dbReference>
<dbReference type="InterPro" id="IPR004839">
    <property type="entry name" value="Aminotransferase_I/II_large"/>
</dbReference>
<sequence>MAVLAMPGANVLLPRPGYPMYEARAALGGLEFRHYNLLPDEGWEVDIEGVEALADENTVAIAMVNLGNPCGSVYSYEHLTKIAETARKLGIMVICDEIYEHCTFGSKPFVPMGVFGEIAPVVTLGGISKRWRVPGWRLGWIAMTDPKGILRKKKILESIIIYRSISVDPAAIIQVELDISYFDGIDDDIDFCTKLAKEECVVICPGSGLGMKNWLRVTFAVDPPLLEDVMERLKSFCLRHAKPTRNHVTL</sequence>
<dbReference type="PANTHER" id="PTHR45744">
    <property type="entry name" value="TYROSINE AMINOTRANSFERASE"/>
    <property type="match status" value="1"/>
</dbReference>
<name>A0A811NNZ8_9POAL</name>
<evidence type="ECO:0000313" key="2">
    <source>
        <dbReference type="EMBL" id="CAD6231098.1"/>
    </source>
</evidence>
<dbReference type="EMBL" id="CAJGYO010000005">
    <property type="protein sequence ID" value="CAD6231098.1"/>
    <property type="molecule type" value="Genomic_DNA"/>
</dbReference>
<reference evidence="2" key="1">
    <citation type="submission" date="2020-10" db="EMBL/GenBank/DDBJ databases">
        <authorList>
            <person name="Han B."/>
            <person name="Lu T."/>
            <person name="Zhao Q."/>
            <person name="Huang X."/>
            <person name="Zhao Y."/>
        </authorList>
    </citation>
    <scope>NUCLEOTIDE SEQUENCE</scope>
</reference>
<dbReference type="OrthoDB" id="7042322at2759"/>
<dbReference type="CDD" id="cd00609">
    <property type="entry name" value="AAT_like"/>
    <property type="match status" value="1"/>
</dbReference>
<dbReference type="Gene3D" id="3.40.640.10">
    <property type="entry name" value="Type I PLP-dependent aspartate aminotransferase-like (Major domain)"/>
    <property type="match status" value="1"/>
</dbReference>